<dbReference type="EMBL" id="GL883243">
    <property type="protein sequence ID" value="EGF97373.1"/>
    <property type="molecule type" value="Genomic_DNA"/>
</dbReference>
<feature type="compositionally biased region" description="Polar residues" evidence="1">
    <location>
        <begin position="598"/>
        <end position="615"/>
    </location>
</feature>
<dbReference type="FunCoup" id="F4SDA1">
    <property type="interactions" value="141"/>
</dbReference>
<dbReference type="AlphaFoldDB" id="F4SDA1"/>
<feature type="region of interest" description="Disordered" evidence="1">
    <location>
        <begin position="184"/>
        <end position="207"/>
    </location>
</feature>
<organism evidence="4">
    <name type="scientific">Melampsora larici-populina (strain 98AG31 / pathotype 3-4-7)</name>
    <name type="common">Poplar leaf rust fungus</name>
    <dbReference type="NCBI Taxonomy" id="747676"/>
    <lineage>
        <taxon>Eukaryota</taxon>
        <taxon>Fungi</taxon>
        <taxon>Dikarya</taxon>
        <taxon>Basidiomycota</taxon>
        <taxon>Pucciniomycotina</taxon>
        <taxon>Pucciniomycetes</taxon>
        <taxon>Pucciniales</taxon>
        <taxon>Melampsoraceae</taxon>
        <taxon>Melampsora</taxon>
    </lineage>
</organism>
<dbReference type="STRING" id="747676.F4SDA1"/>
<dbReference type="GO" id="GO:0000981">
    <property type="term" value="F:DNA-binding transcription factor activity, RNA polymerase II-specific"/>
    <property type="evidence" value="ECO:0007669"/>
    <property type="project" value="InterPro"/>
</dbReference>
<feature type="compositionally biased region" description="Low complexity" evidence="1">
    <location>
        <begin position="583"/>
        <end position="597"/>
    </location>
</feature>
<dbReference type="Gene3D" id="4.10.240.10">
    <property type="entry name" value="Zn(2)-C6 fungal-type DNA-binding domain"/>
    <property type="match status" value="1"/>
</dbReference>
<reference evidence="4" key="1">
    <citation type="journal article" date="2011" name="Proc. Natl. Acad. Sci. U.S.A.">
        <title>Obligate biotrophy features unraveled by the genomic analysis of rust fungi.</title>
        <authorList>
            <person name="Duplessis S."/>
            <person name="Cuomo C.A."/>
            <person name="Lin Y.-C."/>
            <person name="Aerts A."/>
            <person name="Tisserant E."/>
            <person name="Veneault-Fourrey C."/>
            <person name="Joly D.L."/>
            <person name="Hacquard S."/>
            <person name="Amselem J."/>
            <person name="Cantarel B.L."/>
            <person name="Chiu R."/>
            <person name="Coutinho P.M."/>
            <person name="Feau N."/>
            <person name="Field M."/>
            <person name="Frey P."/>
            <person name="Gelhaye E."/>
            <person name="Goldberg J."/>
            <person name="Grabherr M.G."/>
            <person name="Kodira C.D."/>
            <person name="Kohler A."/>
            <person name="Kuees U."/>
            <person name="Lindquist E.A."/>
            <person name="Lucas S.M."/>
            <person name="Mago R."/>
            <person name="Mauceli E."/>
            <person name="Morin E."/>
            <person name="Murat C."/>
            <person name="Pangilinan J.L."/>
            <person name="Park R."/>
            <person name="Pearson M."/>
            <person name="Quesneville H."/>
            <person name="Rouhier N."/>
            <person name="Sakthikumar S."/>
            <person name="Salamov A.A."/>
            <person name="Schmutz J."/>
            <person name="Selles B."/>
            <person name="Shapiro H."/>
            <person name="Tanguay P."/>
            <person name="Tuskan G.A."/>
            <person name="Henrissat B."/>
            <person name="Van de Peer Y."/>
            <person name="Rouze P."/>
            <person name="Ellis J.G."/>
            <person name="Dodds P.N."/>
            <person name="Schein J.E."/>
            <person name="Zhong S."/>
            <person name="Hamelin R.C."/>
            <person name="Grigoriev I.V."/>
            <person name="Szabo L.J."/>
            <person name="Martin F."/>
        </authorList>
    </citation>
    <scope>NUCLEOTIDE SEQUENCE [LARGE SCALE GENOMIC DNA]</scope>
    <source>
        <strain evidence="4">98AG31 / pathotype 3-4-7</strain>
    </source>
</reference>
<dbReference type="eggNOG" id="ENOG502QQBG">
    <property type="taxonomic scope" value="Eukaryota"/>
</dbReference>
<gene>
    <name evidence="3" type="ORF">MELLADRAFT_114391</name>
</gene>
<dbReference type="SMART" id="SM00066">
    <property type="entry name" value="GAL4"/>
    <property type="match status" value="1"/>
</dbReference>
<dbReference type="InterPro" id="IPR036864">
    <property type="entry name" value="Zn2-C6_fun-type_DNA-bd_sf"/>
</dbReference>
<proteinExistence type="predicted"/>
<evidence type="ECO:0000256" key="1">
    <source>
        <dbReference type="SAM" id="MobiDB-lite"/>
    </source>
</evidence>
<dbReference type="RefSeq" id="XP_007419355.1">
    <property type="nucleotide sequence ID" value="XM_007419293.1"/>
</dbReference>
<evidence type="ECO:0000313" key="4">
    <source>
        <dbReference type="Proteomes" id="UP000001072"/>
    </source>
</evidence>
<dbReference type="Pfam" id="PF00172">
    <property type="entry name" value="Zn_clus"/>
    <property type="match status" value="1"/>
</dbReference>
<dbReference type="InParanoid" id="F4SDA1"/>
<evidence type="ECO:0000313" key="3">
    <source>
        <dbReference type="EMBL" id="EGF97373.1"/>
    </source>
</evidence>
<feature type="region of interest" description="Disordered" evidence="1">
    <location>
        <begin position="653"/>
        <end position="684"/>
    </location>
</feature>
<name>F4SDA1_MELLP</name>
<feature type="compositionally biased region" description="Polar residues" evidence="1">
    <location>
        <begin position="570"/>
        <end position="582"/>
    </location>
</feature>
<feature type="compositionally biased region" description="Polar residues" evidence="1">
    <location>
        <begin position="308"/>
        <end position="317"/>
    </location>
</feature>
<dbReference type="OrthoDB" id="5419315at2759"/>
<dbReference type="PROSITE" id="PS50048">
    <property type="entry name" value="ZN2_CY6_FUNGAL_2"/>
    <property type="match status" value="1"/>
</dbReference>
<dbReference type="CDD" id="cd00067">
    <property type="entry name" value="GAL4"/>
    <property type="match status" value="1"/>
</dbReference>
<feature type="compositionally biased region" description="Polar residues" evidence="1">
    <location>
        <begin position="184"/>
        <end position="195"/>
    </location>
</feature>
<dbReference type="HOGENOM" id="CLU_438821_0_0_1"/>
<dbReference type="GeneID" id="18925327"/>
<feature type="region of interest" description="Disordered" evidence="1">
    <location>
        <begin position="290"/>
        <end position="317"/>
    </location>
</feature>
<dbReference type="KEGG" id="mlr:MELLADRAFT_114391"/>
<keyword evidence="4" id="KW-1185">Reference proteome</keyword>
<dbReference type="VEuPathDB" id="FungiDB:MELLADRAFT_114391"/>
<sequence length="756" mass="82414">MASHGHPGQIKKNSSSPNVVGLNANKAPSISSAKPRFRSRTGCWTCRRRKVKCDERGRNSETVAYGGPLSTASGCKRCEDSGRPCHGYGAHAPNRPLLHSYAASTPGDLANNSTPFYTLGNSTQEHPSNFPYFSHYMSASDSSPSIMSDLASWSRSSDSLKVAEQYPEQDLHAQHLRLASSTSAAAPNLASTPGTIHSHPHTLITPPLDMRRFSVPTYPTWHSSAQERHQANHHHPGDSRDSFYLHSAPRDVGNLNNDGIFQADGTIRDNIQETPFMNISLNTPLLHRSNGSNANFSSVRPHDPDMRPNTQSTNRPHLSSVDFGRPHTSSGVTLPHVNNTHLASSRNYRSPVFQHPEVISGIPESAYDSSVSPTTTHCSELGRNGWPDSMNGSNHSKLPLQPFNPTGPSLPGFHSPTMSKPLSPITQRTSASQDLSLLKPVSPIDASNACSLKPRYDFYSPSKGMPSDTHSRFPLSGANLHSPSHNGNFHGPPKMEYGAVSIDSHHLIGSDMKKQSSSTLEVNGGSKILIHPPSYVDSFESGMSQAIPDRKNSTSSSRSSLSTFDHGSSPHISLTGRPSTNHPCSPSDASSSSSPGSTTQLHQNHYHQPTMSKQSSSMNMFEVLQTNNHTNWNPMDAHVLQEPVNHEFSIHQGNHLSVNPKNDSSNDDSPVSTANSTFSCPGRNQYEAHGSPGILHHNTMIEEPAPSFSLIYKFPPPETPLPIIETSQHFSVDSSTHKGQMRIVRVSWIFEHKLQS</sequence>
<feature type="compositionally biased region" description="Low complexity" evidence="1">
    <location>
        <begin position="553"/>
        <end position="563"/>
    </location>
</feature>
<accession>F4SDA1</accession>
<feature type="compositionally biased region" description="Polar residues" evidence="1">
    <location>
        <begin position="653"/>
        <end position="679"/>
    </location>
</feature>
<feature type="region of interest" description="Disordered" evidence="1">
    <location>
        <begin position="1"/>
        <end position="34"/>
    </location>
</feature>
<feature type="compositionally biased region" description="Basic and acidic residues" evidence="1">
    <location>
        <begin position="225"/>
        <end position="243"/>
    </location>
</feature>
<feature type="region of interest" description="Disordered" evidence="1">
    <location>
        <begin position="545"/>
        <end position="615"/>
    </location>
</feature>
<dbReference type="InterPro" id="IPR001138">
    <property type="entry name" value="Zn2Cys6_DnaBD"/>
</dbReference>
<dbReference type="SUPFAM" id="SSF57701">
    <property type="entry name" value="Zn2/Cys6 DNA-binding domain"/>
    <property type="match status" value="1"/>
</dbReference>
<protein>
    <recommendedName>
        <fullName evidence="2">Zn(2)-C6 fungal-type domain-containing protein</fullName>
    </recommendedName>
</protein>
<feature type="region of interest" description="Disordered" evidence="1">
    <location>
        <begin position="220"/>
        <end position="246"/>
    </location>
</feature>
<dbReference type="GO" id="GO:0008270">
    <property type="term" value="F:zinc ion binding"/>
    <property type="evidence" value="ECO:0007669"/>
    <property type="project" value="InterPro"/>
</dbReference>
<feature type="domain" description="Zn(2)-C6 fungal-type" evidence="2">
    <location>
        <begin position="42"/>
        <end position="85"/>
    </location>
</feature>
<dbReference type="Proteomes" id="UP000001072">
    <property type="component" value="Unassembled WGS sequence"/>
</dbReference>
<evidence type="ECO:0000259" key="2">
    <source>
        <dbReference type="PROSITE" id="PS50048"/>
    </source>
</evidence>